<sequence length="956" mass="110535">MQTFLSEAARYVFDRHPLDALSRLCVVLPSRRAVYFFKLELARLADRPFLAPEILAMDDFILLRGDRKQADPVSLLFELYDVFKEIEPELDFDRFTSWAPVVLRDFDQIDLYLGNAKGIFGWVQAEKALERWPGAPPAGEGSATVRYFRLFENLFRVYTELQKRLEEKGLAYRGMAYRNLATEVDKVFFEKPVHDFHYFLGFNALSRSEETILRKLTGTGRAEALWDADFFYLRPGHEAGRFLRNYLADPDLGRGEWNRRFRDQDPSTLLLRTSAKQVTDIGVPNTTMQPKVAAWQLEDWLRKGLPEAAVVLGDENLLIPMLSSLPAGIEDFNVTMGVSLRQSPLFTLVESLFELQQSGIRSGSKPAFPLKHLIKVLGHPFLQRSRAVAPFLQELRKGANVFVREEEIRELAKGDQLLTLIFTRWEQDSRRATRQLYSLIDALRPLYEGVPDAVETEYLYEFYTILKRLEGILNERREPVSITSFRRFLFELIRQTKIPFSGEPVAPLQLMGMLETRCLDFERVVVLSVNEGVLPTGKKQNSLIPFDAAQEFGLPTYVDADAVMSYHFFRLLQRAKEVVLVHTVPAGEGAKAEPSRFLLQIEHELAKLNPNLSWGARMAEFVPEVPRERPETELVVPKSPEIREEILDRLAKKGIYATHLNMYYQCSLKYYFSRIAGIAEEEEQTESLEANDFGTWVHEVLEQIDREMIREEKRRYTREDYERFTAEIPQRLTTIFKENFPRQVMDEGRNLLLFNVARRILTHYFAFRQAELEAGKEVVVLAPEQKLQASFDYRGRPLLVAGKIDRLEQVNGDIRIVDYKTGKVDPRSVDVSDSLSPEELQESFLSNDDWGYLRQLWLYKYLVLKQNHRQVGGVDLSADQTVRPGIISFRNLAAGFMAQENLRFSEETDAATFLAESEVFLTAFVDELMDETKPFRQTDDRDTCQYCDFVRICERD</sequence>
<keyword evidence="3" id="KW-1185">Reference proteome</keyword>
<proteinExistence type="predicted"/>
<dbReference type="Proteomes" id="UP000198901">
    <property type="component" value="Unassembled WGS sequence"/>
</dbReference>
<dbReference type="Gene3D" id="3.90.320.10">
    <property type="match status" value="1"/>
</dbReference>
<dbReference type="EMBL" id="FNGS01000005">
    <property type="protein sequence ID" value="SDM21548.1"/>
    <property type="molecule type" value="Genomic_DNA"/>
</dbReference>
<dbReference type="OrthoDB" id="9762792at2"/>
<dbReference type="InterPro" id="IPR011604">
    <property type="entry name" value="PDDEXK-like_dom_sf"/>
</dbReference>
<feature type="domain" description="PD-(D/E)XK endonuclease-like" evidence="1">
    <location>
        <begin position="657"/>
        <end position="954"/>
    </location>
</feature>
<evidence type="ECO:0000313" key="3">
    <source>
        <dbReference type="Proteomes" id="UP000198901"/>
    </source>
</evidence>
<dbReference type="Pfam" id="PF12705">
    <property type="entry name" value="PDDEXK_1"/>
    <property type="match status" value="1"/>
</dbReference>
<dbReference type="InterPro" id="IPR011335">
    <property type="entry name" value="Restrct_endonuc-II-like"/>
</dbReference>
<dbReference type="AlphaFoldDB" id="A0A1G9RE70"/>
<dbReference type="STRING" id="563176.SAMN04488090_2859"/>
<dbReference type="InterPro" id="IPR038726">
    <property type="entry name" value="PDDEXK_AddAB-type"/>
</dbReference>
<dbReference type="InterPro" id="IPR027417">
    <property type="entry name" value="P-loop_NTPase"/>
</dbReference>
<evidence type="ECO:0000259" key="1">
    <source>
        <dbReference type="Pfam" id="PF12705"/>
    </source>
</evidence>
<dbReference type="SUPFAM" id="SSF52540">
    <property type="entry name" value="P-loop containing nucleoside triphosphate hydrolases"/>
    <property type="match status" value="1"/>
</dbReference>
<gene>
    <name evidence="2" type="ORF">SAMN04488090_2859</name>
</gene>
<name>A0A1G9RE70_9BACT</name>
<protein>
    <submittedName>
        <fullName evidence="2">PD-(D/E)XK nuclease superfamily protein</fullName>
    </submittedName>
</protein>
<reference evidence="2 3" key="1">
    <citation type="submission" date="2016-10" db="EMBL/GenBank/DDBJ databases">
        <authorList>
            <person name="de Groot N.N."/>
        </authorList>
    </citation>
    <scope>NUCLEOTIDE SEQUENCE [LARGE SCALE GENOMIC DNA]</scope>
    <source>
        <strain evidence="2 3">DSM 21668</strain>
    </source>
</reference>
<dbReference type="SUPFAM" id="SSF52980">
    <property type="entry name" value="Restriction endonuclease-like"/>
    <property type="match status" value="1"/>
</dbReference>
<organism evidence="2 3">
    <name type="scientific">Siphonobacter aquaeclarae</name>
    <dbReference type="NCBI Taxonomy" id="563176"/>
    <lineage>
        <taxon>Bacteria</taxon>
        <taxon>Pseudomonadati</taxon>
        <taxon>Bacteroidota</taxon>
        <taxon>Cytophagia</taxon>
        <taxon>Cytophagales</taxon>
        <taxon>Cytophagaceae</taxon>
        <taxon>Siphonobacter</taxon>
    </lineage>
</organism>
<accession>A0A1G9RE70</accession>
<evidence type="ECO:0000313" key="2">
    <source>
        <dbReference type="EMBL" id="SDM21548.1"/>
    </source>
</evidence>
<dbReference type="RefSeq" id="WP_093203483.1">
    <property type="nucleotide sequence ID" value="NZ_FNGS01000005.1"/>
</dbReference>